<feature type="transmembrane region" description="Helical" evidence="1">
    <location>
        <begin position="101"/>
        <end position="124"/>
    </location>
</feature>
<feature type="transmembrane region" description="Helical" evidence="1">
    <location>
        <begin position="12"/>
        <end position="30"/>
    </location>
</feature>
<dbReference type="Proteomes" id="UP000261360">
    <property type="component" value="Unplaced"/>
</dbReference>
<keyword evidence="1" id="KW-1133">Transmembrane helix</keyword>
<name>A0A3B4YF74_SERLL</name>
<organism evidence="2 3">
    <name type="scientific">Seriola lalandi dorsalis</name>
    <dbReference type="NCBI Taxonomy" id="1841481"/>
    <lineage>
        <taxon>Eukaryota</taxon>
        <taxon>Metazoa</taxon>
        <taxon>Chordata</taxon>
        <taxon>Craniata</taxon>
        <taxon>Vertebrata</taxon>
        <taxon>Euteleostomi</taxon>
        <taxon>Actinopterygii</taxon>
        <taxon>Neopterygii</taxon>
        <taxon>Teleostei</taxon>
        <taxon>Neoteleostei</taxon>
        <taxon>Acanthomorphata</taxon>
        <taxon>Carangaria</taxon>
        <taxon>Carangiformes</taxon>
        <taxon>Carangidae</taxon>
        <taxon>Seriola</taxon>
    </lineage>
</organism>
<reference evidence="2" key="2">
    <citation type="submission" date="2025-09" db="UniProtKB">
        <authorList>
            <consortium name="Ensembl"/>
        </authorList>
    </citation>
    <scope>IDENTIFICATION</scope>
</reference>
<keyword evidence="3" id="KW-1185">Reference proteome</keyword>
<keyword evidence="1" id="KW-0812">Transmembrane</keyword>
<evidence type="ECO:0000313" key="3">
    <source>
        <dbReference type="Proteomes" id="UP000261360"/>
    </source>
</evidence>
<feature type="transmembrane region" description="Helical" evidence="1">
    <location>
        <begin position="258"/>
        <end position="280"/>
    </location>
</feature>
<keyword evidence="1" id="KW-0472">Membrane</keyword>
<dbReference type="AlphaFoldDB" id="A0A3B4YF74"/>
<feature type="transmembrane region" description="Helical" evidence="1">
    <location>
        <begin position="64"/>
        <end position="81"/>
    </location>
</feature>
<dbReference type="Ensembl" id="ENSSLDT00000027643.1">
    <property type="protein sequence ID" value="ENSSLDP00000026816.1"/>
    <property type="gene ID" value="ENSSLDG00000020806.1"/>
</dbReference>
<accession>A0A3B4YF74</accession>
<protein>
    <submittedName>
        <fullName evidence="2">Vacuole membrane protein 1</fullName>
    </submittedName>
</protein>
<feature type="transmembrane region" description="Helical" evidence="1">
    <location>
        <begin position="356"/>
        <end position="377"/>
    </location>
</feature>
<sequence length="391" mass="43455">MKIASCPLTNTFSIMLSMISHLFSSALLLTPPHSLTFSPLLHPSFPPSFSSSSSSSRLWQQRQTVFGLLILLILLSIAYRVEGTHQKYVCYMEKKTLWCAYWVGLGILSSVGLGTGLHTFLLYLGPHIASVTLAAYECGSVDFPEPPYPDQIVCPQHEAPGSISLWTIISKVRLEACMWGAGTAIGELPPYFMARAARLSGADPDDEDYQKFEEILDQTQSAQDFATRAKVAVQKLIQKVGFLGILACASIPNPLFDLAGITCGHFLVPFWTFFGATLIGKAVIKMHIQKLFVIVTFSRHIVEQMVSLIGAVPLLGAALQKPFREYLETQKAKLHHRAGEGIPTEENWLSWLFEKVVVIMVCFFVCSIVNSMAQSYAKRKQQEKRSEDKTE</sequence>
<reference evidence="2" key="1">
    <citation type="submission" date="2025-08" db="UniProtKB">
        <authorList>
            <consortium name="Ensembl"/>
        </authorList>
    </citation>
    <scope>IDENTIFICATION</scope>
</reference>
<evidence type="ECO:0000313" key="2">
    <source>
        <dbReference type="Ensembl" id="ENSSLDP00000026816.1"/>
    </source>
</evidence>
<feature type="transmembrane region" description="Helical" evidence="1">
    <location>
        <begin position="301"/>
        <end position="319"/>
    </location>
</feature>
<proteinExistence type="predicted"/>
<dbReference type="GeneTree" id="ENSGT00390000007230"/>
<evidence type="ECO:0000256" key="1">
    <source>
        <dbReference type="SAM" id="Phobius"/>
    </source>
</evidence>